<keyword evidence="3" id="KW-1185">Reference proteome</keyword>
<keyword evidence="1" id="KW-0812">Transmembrane</keyword>
<protein>
    <submittedName>
        <fullName evidence="2">Uncharacterized protein</fullName>
    </submittedName>
</protein>
<comment type="caution">
    <text evidence="2">The sequence shown here is derived from an EMBL/GenBank/DDBJ whole genome shotgun (WGS) entry which is preliminary data.</text>
</comment>
<dbReference type="EMBL" id="CM004404">
    <property type="protein sequence ID" value="OAY23356.1"/>
    <property type="molecule type" value="Genomic_DNA"/>
</dbReference>
<gene>
    <name evidence="2" type="ORF">MANES_18G072200v8</name>
</gene>
<evidence type="ECO:0000313" key="2">
    <source>
        <dbReference type="EMBL" id="OAY23356.1"/>
    </source>
</evidence>
<organism evidence="2 3">
    <name type="scientific">Manihot esculenta</name>
    <name type="common">Cassava</name>
    <name type="synonym">Jatropha manihot</name>
    <dbReference type="NCBI Taxonomy" id="3983"/>
    <lineage>
        <taxon>Eukaryota</taxon>
        <taxon>Viridiplantae</taxon>
        <taxon>Streptophyta</taxon>
        <taxon>Embryophyta</taxon>
        <taxon>Tracheophyta</taxon>
        <taxon>Spermatophyta</taxon>
        <taxon>Magnoliopsida</taxon>
        <taxon>eudicotyledons</taxon>
        <taxon>Gunneridae</taxon>
        <taxon>Pentapetalae</taxon>
        <taxon>rosids</taxon>
        <taxon>fabids</taxon>
        <taxon>Malpighiales</taxon>
        <taxon>Euphorbiaceae</taxon>
        <taxon>Crotonoideae</taxon>
        <taxon>Manihoteae</taxon>
        <taxon>Manihot</taxon>
    </lineage>
</organism>
<dbReference type="Pfam" id="PF15938">
    <property type="entry name" value="DUF4750"/>
    <property type="match status" value="1"/>
</dbReference>
<evidence type="ECO:0000313" key="3">
    <source>
        <dbReference type="Proteomes" id="UP000091857"/>
    </source>
</evidence>
<dbReference type="PANTHER" id="PTHR37192">
    <property type="entry name" value="TRANSMEMBRANE PROTEIN"/>
    <property type="match status" value="1"/>
</dbReference>
<dbReference type="Gramene" id="Manes.18G072200.1.v8.1">
    <property type="protein sequence ID" value="Manes.18G072200.1.v8.1.CDS"/>
    <property type="gene ID" value="Manes.18G072200.v8.1"/>
</dbReference>
<sequence>MESSPSTLSHWEYFLLLILRPVLAISFVLSFISLGWFLAWKLVLVHVPLVQEIFGLRKKIHKPKPITRRFSRYYNSINARNSASGETKAE</sequence>
<feature type="transmembrane region" description="Helical" evidence="1">
    <location>
        <begin position="12"/>
        <end position="32"/>
    </location>
</feature>
<dbReference type="OrthoDB" id="1931171at2759"/>
<accession>A0A2C9U2U6</accession>
<evidence type="ECO:0000256" key="1">
    <source>
        <dbReference type="SAM" id="Phobius"/>
    </source>
</evidence>
<dbReference type="PANTHER" id="PTHR37192:SF2">
    <property type="entry name" value="TRANSMEMBRANE PROTEIN"/>
    <property type="match status" value="1"/>
</dbReference>
<proteinExistence type="predicted"/>
<dbReference type="InterPro" id="IPR031851">
    <property type="entry name" value="DUF4750"/>
</dbReference>
<dbReference type="OMA" id="FLISSGW"/>
<dbReference type="Proteomes" id="UP000091857">
    <property type="component" value="Chromosome 18"/>
</dbReference>
<name>A0A2C9U2U6_MANES</name>
<reference evidence="3" key="1">
    <citation type="journal article" date="2016" name="Nat. Biotechnol.">
        <title>Sequencing wild and cultivated cassava and related species reveals extensive interspecific hybridization and genetic diversity.</title>
        <authorList>
            <person name="Bredeson J.V."/>
            <person name="Lyons J.B."/>
            <person name="Prochnik S.E."/>
            <person name="Wu G.A."/>
            <person name="Ha C.M."/>
            <person name="Edsinger-Gonzales E."/>
            <person name="Grimwood J."/>
            <person name="Schmutz J."/>
            <person name="Rabbi I.Y."/>
            <person name="Egesi C."/>
            <person name="Nauluvula P."/>
            <person name="Lebot V."/>
            <person name="Ndunguru J."/>
            <person name="Mkamilo G."/>
            <person name="Bart R.S."/>
            <person name="Setter T.L."/>
            <person name="Gleadow R.M."/>
            <person name="Kulakow P."/>
            <person name="Ferguson M.E."/>
            <person name="Rounsley S."/>
            <person name="Rokhsar D.S."/>
        </authorList>
    </citation>
    <scope>NUCLEOTIDE SEQUENCE [LARGE SCALE GENOMIC DNA]</scope>
    <source>
        <strain evidence="3">cv. AM560-2</strain>
    </source>
</reference>
<keyword evidence="1" id="KW-0472">Membrane</keyword>
<dbReference type="AlphaFoldDB" id="A0A2C9U2U6"/>
<keyword evidence="1" id="KW-1133">Transmembrane helix</keyword>